<evidence type="ECO:0000313" key="1">
    <source>
        <dbReference type="EMBL" id="OLP68773.1"/>
    </source>
</evidence>
<feature type="non-terminal residue" evidence="1">
    <location>
        <position position="33"/>
    </location>
</feature>
<feature type="non-terminal residue" evidence="1">
    <location>
        <position position="1"/>
    </location>
</feature>
<reference evidence="1 2" key="1">
    <citation type="submission" date="2016-02" db="EMBL/GenBank/DDBJ databases">
        <title>Genome analysis of coral dinoflagellate symbionts highlights evolutionary adaptations to a symbiotic lifestyle.</title>
        <authorList>
            <person name="Aranda M."/>
            <person name="Li Y."/>
            <person name="Liew Y.J."/>
            <person name="Baumgarten S."/>
            <person name="Simakov O."/>
            <person name="Wilson M."/>
            <person name="Piel J."/>
            <person name="Ashoor H."/>
            <person name="Bougouffa S."/>
            <person name="Bajic V.B."/>
            <person name="Ryu T."/>
            <person name="Ravasi T."/>
            <person name="Bayer T."/>
            <person name="Micklem G."/>
            <person name="Kim H."/>
            <person name="Bhak J."/>
            <person name="Lajeunesse T.C."/>
            <person name="Voolstra C.R."/>
        </authorList>
    </citation>
    <scope>NUCLEOTIDE SEQUENCE [LARGE SCALE GENOMIC DNA]</scope>
    <source>
        <strain evidence="1 2">CCMP2467</strain>
    </source>
</reference>
<protein>
    <submittedName>
        <fullName evidence="1">Uncharacterized protein</fullName>
    </submittedName>
</protein>
<gene>
    <name evidence="1" type="ORF">AK812_SmicGene48465</name>
</gene>
<proteinExistence type="predicted"/>
<organism evidence="1 2">
    <name type="scientific">Symbiodinium microadriaticum</name>
    <name type="common">Dinoflagellate</name>
    <name type="synonym">Zooxanthella microadriatica</name>
    <dbReference type="NCBI Taxonomy" id="2951"/>
    <lineage>
        <taxon>Eukaryota</taxon>
        <taxon>Sar</taxon>
        <taxon>Alveolata</taxon>
        <taxon>Dinophyceae</taxon>
        <taxon>Suessiales</taxon>
        <taxon>Symbiodiniaceae</taxon>
        <taxon>Symbiodinium</taxon>
    </lineage>
</organism>
<comment type="caution">
    <text evidence="1">The sequence shown here is derived from an EMBL/GenBank/DDBJ whole genome shotgun (WGS) entry which is preliminary data.</text>
</comment>
<dbReference type="AlphaFoldDB" id="A0A1Q9BGC8"/>
<evidence type="ECO:0000313" key="2">
    <source>
        <dbReference type="Proteomes" id="UP000186817"/>
    </source>
</evidence>
<name>A0A1Q9BGC8_SYMMI</name>
<dbReference type="Proteomes" id="UP000186817">
    <property type="component" value="Unassembled WGS sequence"/>
</dbReference>
<keyword evidence="2" id="KW-1185">Reference proteome</keyword>
<sequence length="33" mass="3436">PGRRPSEGLQLEAEPGLPAGLGHLAARGFLRIV</sequence>
<dbReference type="EMBL" id="LSRX01007945">
    <property type="protein sequence ID" value="OLP68773.1"/>
    <property type="molecule type" value="Genomic_DNA"/>
</dbReference>
<accession>A0A1Q9BGC8</accession>